<evidence type="ECO:0000313" key="2">
    <source>
        <dbReference type="EMBL" id="JAW14963.1"/>
    </source>
</evidence>
<reference evidence="2" key="1">
    <citation type="journal article" date="2018" name="PLoS Negl. Trop. Dis.">
        <title>An insight into the salivary gland and fat body transcriptome of Panstrongylus lignarius (Hemiptera: Heteroptera), the main vector of Chagas disease in Peru.</title>
        <authorList>
            <person name="Nevoa J.C."/>
            <person name="Mendes M.T."/>
            <person name="da Silva M.V."/>
            <person name="Soares S.C."/>
            <person name="Oliveira C.J.F."/>
            <person name="Ribeiro J.M.C."/>
        </authorList>
    </citation>
    <scope>NUCLEOTIDE SEQUENCE</scope>
</reference>
<proteinExistence type="predicted"/>
<keyword evidence="1" id="KW-0472">Membrane</keyword>
<keyword evidence="1" id="KW-1133">Transmembrane helix</keyword>
<sequence>MVFGGSLIVLRMFSMFVCSSFSKEMLIECIYVKYILIMYEFCIFIVMVPGLYQEGSISPSYKRNNCCVSGSSCSFCNFYLKVIHEGDLIRIIWSCG</sequence>
<dbReference type="EMBL" id="GFTR01001463">
    <property type="protein sequence ID" value="JAW14963.1"/>
    <property type="molecule type" value="Transcribed_RNA"/>
</dbReference>
<feature type="transmembrane region" description="Helical" evidence="1">
    <location>
        <begin position="32"/>
        <end position="52"/>
    </location>
</feature>
<protein>
    <submittedName>
        <fullName evidence="2">Uncharacterized protein</fullName>
    </submittedName>
</protein>
<organism evidence="2">
    <name type="scientific">Panstrongylus lignarius</name>
    <dbReference type="NCBI Taxonomy" id="156445"/>
    <lineage>
        <taxon>Eukaryota</taxon>
        <taxon>Metazoa</taxon>
        <taxon>Ecdysozoa</taxon>
        <taxon>Arthropoda</taxon>
        <taxon>Hexapoda</taxon>
        <taxon>Insecta</taxon>
        <taxon>Pterygota</taxon>
        <taxon>Neoptera</taxon>
        <taxon>Paraneoptera</taxon>
        <taxon>Hemiptera</taxon>
        <taxon>Heteroptera</taxon>
        <taxon>Panheteroptera</taxon>
        <taxon>Cimicomorpha</taxon>
        <taxon>Reduviidae</taxon>
        <taxon>Triatominae</taxon>
        <taxon>Panstrongylus</taxon>
    </lineage>
</organism>
<keyword evidence="1" id="KW-0812">Transmembrane</keyword>
<name>A0A224Y2T6_9HEMI</name>
<accession>A0A224Y2T6</accession>
<evidence type="ECO:0000256" key="1">
    <source>
        <dbReference type="SAM" id="Phobius"/>
    </source>
</evidence>
<dbReference type="AlphaFoldDB" id="A0A224Y2T6"/>